<evidence type="ECO:0000256" key="2">
    <source>
        <dbReference type="ARBA" id="ARBA00007069"/>
    </source>
</evidence>
<evidence type="ECO:0000256" key="9">
    <source>
        <dbReference type="RuleBase" id="RU363032"/>
    </source>
</evidence>
<feature type="transmembrane region" description="Helical" evidence="9">
    <location>
        <begin position="273"/>
        <end position="296"/>
    </location>
</feature>
<evidence type="ECO:0000259" key="12">
    <source>
        <dbReference type="PROSITE" id="PS50928"/>
    </source>
</evidence>
<keyword evidence="7 9" id="KW-1133">Transmembrane helix</keyword>
<dbReference type="CDD" id="cd06261">
    <property type="entry name" value="TM_PBP2"/>
    <property type="match status" value="1"/>
</dbReference>
<dbReference type="GO" id="GO:0005315">
    <property type="term" value="F:phosphate transmembrane transporter activity"/>
    <property type="evidence" value="ECO:0007669"/>
    <property type="project" value="InterPro"/>
</dbReference>
<feature type="compositionally biased region" description="Polar residues" evidence="11">
    <location>
        <begin position="1"/>
        <end position="11"/>
    </location>
</feature>
<comment type="subcellular location">
    <subcellularLocation>
        <location evidence="1 9">Cell membrane</location>
        <topology evidence="1 9">Multi-pass membrane protein</topology>
    </subcellularLocation>
</comment>
<organism evidence="13 14">
    <name type="scientific">Speluncibacter jeojiensis</name>
    <dbReference type="NCBI Taxonomy" id="2710754"/>
    <lineage>
        <taxon>Bacteria</taxon>
        <taxon>Bacillati</taxon>
        <taxon>Actinomycetota</taxon>
        <taxon>Actinomycetes</taxon>
        <taxon>Mycobacteriales</taxon>
        <taxon>Speluncibacteraceae</taxon>
        <taxon>Speluncibacter</taxon>
    </lineage>
</organism>
<evidence type="ECO:0000256" key="6">
    <source>
        <dbReference type="ARBA" id="ARBA00022692"/>
    </source>
</evidence>
<evidence type="ECO:0000256" key="10">
    <source>
        <dbReference type="RuleBase" id="RU363054"/>
    </source>
</evidence>
<protein>
    <recommendedName>
        <fullName evidence="10">Phosphate transport system permease protein</fullName>
    </recommendedName>
</protein>
<evidence type="ECO:0000313" key="13">
    <source>
        <dbReference type="EMBL" id="MDG3015035.1"/>
    </source>
</evidence>
<dbReference type="RefSeq" id="WP_332519869.1">
    <property type="nucleotide sequence ID" value="NZ_JANRHA010000006.1"/>
</dbReference>
<feature type="transmembrane region" description="Helical" evidence="9">
    <location>
        <begin position="63"/>
        <end position="88"/>
    </location>
</feature>
<evidence type="ECO:0000256" key="7">
    <source>
        <dbReference type="ARBA" id="ARBA00022989"/>
    </source>
</evidence>
<gene>
    <name evidence="13" type="primary">pstC</name>
    <name evidence="13" type="ORF">NVS88_10770</name>
</gene>
<feature type="domain" description="ABC transmembrane type-1" evidence="12">
    <location>
        <begin position="123"/>
        <end position="352"/>
    </location>
</feature>
<evidence type="ECO:0000256" key="1">
    <source>
        <dbReference type="ARBA" id="ARBA00004651"/>
    </source>
</evidence>
<dbReference type="PANTHER" id="PTHR30425:SF1">
    <property type="entry name" value="PHOSPHATE TRANSPORT SYSTEM PERMEASE PROTEIN PSTC"/>
    <property type="match status" value="1"/>
</dbReference>
<dbReference type="InterPro" id="IPR011864">
    <property type="entry name" value="Phosphate_PstC"/>
</dbReference>
<dbReference type="Pfam" id="PF00528">
    <property type="entry name" value="BPD_transp_1"/>
    <property type="match status" value="1"/>
</dbReference>
<dbReference type="InterPro" id="IPR035906">
    <property type="entry name" value="MetI-like_sf"/>
</dbReference>
<comment type="caution">
    <text evidence="13">The sequence shown here is derived from an EMBL/GenBank/DDBJ whole genome shotgun (WGS) entry which is preliminary data.</text>
</comment>
<dbReference type="PANTHER" id="PTHR30425">
    <property type="entry name" value="PHOSPHATE TRANSPORT SYSTEM PERMEASE PROTEIN PST"/>
    <property type="match status" value="1"/>
</dbReference>
<keyword evidence="4 10" id="KW-1003">Cell membrane</keyword>
<dbReference type="Gene3D" id="1.10.3720.10">
    <property type="entry name" value="MetI-like"/>
    <property type="match status" value="1"/>
</dbReference>
<feature type="transmembrane region" description="Helical" evidence="9">
    <location>
        <begin position="331"/>
        <end position="352"/>
    </location>
</feature>
<evidence type="ECO:0000313" key="14">
    <source>
        <dbReference type="Proteomes" id="UP001152755"/>
    </source>
</evidence>
<dbReference type="InterPro" id="IPR051124">
    <property type="entry name" value="Phosphate_Transport_Permease"/>
</dbReference>
<evidence type="ECO:0000256" key="8">
    <source>
        <dbReference type="ARBA" id="ARBA00023136"/>
    </source>
</evidence>
<feature type="transmembrane region" description="Helical" evidence="9">
    <location>
        <begin position="160"/>
        <end position="187"/>
    </location>
</feature>
<evidence type="ECO:0000256" key="4">
    <source>
        <dbReference type="ARBA" id="ARBA00022475"/>
    </source>
</evidence>
<dbReference type="AlphaFoldDB" id="A0A9X4RDN7"/>
<name>A0A9X4RDN7_9ACTN</name>
<feature type="transmembrane region" description="Helical" evidence="9">
    <location>
        <begin position="207"/>
        <end position="232"/>
    </location>
</feature>
<feature type="transmembrane region" description="Helical" evidence="9">
    <location>
        <begin position="122"/>
        <end position="148"/>
    </location>
</feature>
<keyword evidence="3 9" id="KW-0813">Transport</keyword>
<comment type="function">
    <text evidence="10">Part of the binding-protein-dependent transport system for phosphate; probably responsible for the translocation of the substrate across the membrane.</text>
</comment>
<evidence type="ECO:0000256" key="11">
    <source>
        <dbReference type="SAM" id="MobiDB-lite"/>
    </source>
</evidence>
<dbReference type="Proteomes" id="UP001152755">
    <property type="component" value="Unassembled WGS sequence"/>
</dbReference>
<dbReference type="GO" id="GO:0005886">
    <property type="term" value="C:plasma membrane"/>
    <property type="evidence" value="ECO:0007669"/>
    <property type="project" value="UniProtKB-SubCell"/>
</dbReference>
<feature type="compositionally biased region" description="Low complexity" evidence="11">
    <location>
        <begin position="19"/>
        <end position="32"/>
    </location>
</feature>
<keyword evidence="14" id="KW-1185">Reference proteome</keyword>
<dbReference type="SUPFAM" id="SSF161098">
    <property type="entry name" value="MetI-like"/>
    <property type="match status" value="1"/>
</dbReference>
<dbReference type="GO" id="GO:0006817">
    <property type="term" value="P:phosphate ion transport"/>
    <property type="evidence" value="ECO:0007669"/>
    <property type="project" value="UniProtKB-KW"/>
</dbReference>
<accession>A0A9X4RDN7</accession>
<keyword evidence="5 10" id="KW-0592">Phosphate transport</keyword>
<keyword evidence="6 9" id="KW-0812">Transmembrane</keyword>
<dbReference type="NCBIfam" id="TIGR02138">
    <property type="entry name" value="phosphate_pstC"/>
    <property type="match status" value="1"/>
</dbReference>
<dbReference type="EMBL" id="JANRHA010000006">
    <property type="protein sequence ID" value="MDG3015035.1"/>
    <property type="molecule type" value="Genomic_DNA"/>
</dbReference>
<dbReference type="InterPro" id="IPR000515">
    <property type="entry name" value="MetI-like"/>
</dbReference>
<feature type="region of interest" description="Disordered" evidence="11">
    <location>
        <begin position="1"/>
        <end position="54"/>
    </location>
</feature>
<evidence type="ECO:0000256" key="5">
    <source>
        <dbReference type="ARBA" id="ARBA00022592"/>
    </source>
</evidence>
<proteinExistence type="inferred from homology"/>
<evidence type="ECO:0000256" key="3">
    <source>
        <dbReference type="ARBA" id="ARBA00022448"/>
    </source>
</evidence>
<reference evidence="13" key="1">
    <citation type="submission" date="2022-08" db="EMBL/GenBank/DDBJ databases">
        <title>Genome analysis of Corynebacteriales strain.</title>
        <authorList>
            <person name="Lee S.D."/>
        </authorList>
    </citation>
    <scope>NUCLEOTIDE SEQUENCE</scope>
    <source>
        <strain evidence="13">D3-21</strain>
    </source>
</reference>
<sequence>MSEAPTRTSTPRHARPESGDAGSPAGAAGAQQNPPPEAPISTLGTAGPRTNETKKVVRPGDRIFTTLTSGSAIFITVLIGAIAVFLVWRAVPALSRNQVNFLTSHEWATVDITHMAFGVADLFQATVLVSLFALVLAMPVSLGIAIFLTRYAPKKVSGPLAYVIDLLAAVPSVVYGLWGLLVLAPAIRPVAEWLNRNLDWLFLFKSGSGSVAGGGTIFTAGIVLAVMILPVITGVTREVFAQTPTSHIEAALALGATRWEVVRMAVIPFGKSGYVSGSMLGLGRALGETMALYLILQTTSQRFGWSLFDSGATIASKIALGYAEFNNNIQAGAYIAAGLVLFVLTFVVNASARAAVSRGRKS</sequence>
<comment type="similarity">
    <text evidence="2 10">Belongs to the binding-protein-dependent transport system permease family. CysTW subfamily.</text>
</comment>
<dbReference type="PROSITE" id="PS50928">
    <property type="entry name" value="ABC_TM1"/>
    <property type="match status" value="1"/>
</dbReference>
<keyword evidence="8 9" id="KW-0472">Membrane</keyword>